<evidence type="ECO:0000313" key="3">
    <source>
        <dbReference type="Proteomes" id="UP000593567"/>
    </source>
</evidence>
<evidence type="ECO:0000256" key="1">
    <source>
        <dbReference type="SAM" id="MobiDB-lite"/>
    </source>
</evidence>
<dbReference type="EMBL" id="VXIV02002755">
    <property type="protein sequence ID" value="KAF6023152.1"/>
    <property type="molecule type" value="Genomic_DNA"/>
</dbReference>
<keyword evidence="3" id="KW-1185">Reference proteome</keyword>
<gene>
    <name evidence="2" type="ORF">EB796_018540</name>
</gene>
<name>A0A7J7JA96_BUGNE</name>
<protein>
    <submittedName>
        <fullName evidence="2">Uncharacterized protein</fullName>
    </submittedName>
</protein>
<organism evidence="2 3">
    <name type="scientific">Bugula neritina</name>
    <name type="common">Brown bryozoan</name>
    <name type="synonym">Sertularia neritina</name>
    <dbReference type="NCBI Taxonomy" id="10212"/>
    <lineage>
        <taxon>Eukaryota</taxon>
        <taxon>Metazoa</taxon>
        <taxon>Spiralia</taxon>
        <taxon>Lophotrochozoa</taxon>
        <taxon>Bryozoa</taxon>
        <taxon>Gymnolaemata</taxon>
        <taxon>Cheilostomatida</taxon>
        <taxon>Flustrina</taxon>
        <taxon>Buguloidea</taxon>
        <taxon>Bugulidae</taxon>
        <taxon>Bugula</taxon>
    </lineage>
</organism>
<proteinExistence type="predicted"/>
<dbReference type="AlphaFoldDB" id="A0A7J7JA96"/>
<evidence type="ECO:0000313" key="2">
    <source>
        <dbReference type="EMBL" id="KAF6023152.1"/>
    </source>
</evidence>
<sequence>MRLPHVLGQQYEDTDSNKVKELMDFSDSFSERYKLMALEKGTMVTRTSDTTTTTNIIPITTAPQVSHAIQPTTLFPPPPGTSRTPPVFAMPTESESRPYTTPSHYAPAPTFIKPEFSKYKTF</sequence>
<comment type="caution">
    <text evidence="2">The sequence shown here is derived from an EMBL/GenBank/DDBJ whole genome shotgun (WGS) entry which is preliminary data.</text>
</comment>
<accession>A0A7J7JA96</accession>
<dbReference type="Proteomes" id="UP000593567">
    <property type="component" value="Unassembled WGS sequence"/>
</dbReference>
<reference evidence="2" key="1">
    <citation type="submission" date="2020-06" db="EMBL/GenBank/DDBJ databases">
        <title>Draft genome of Bugula neritina, a colonial animal packing powerful symbionts and potential medicines.</title>
        <authorList>
            <person name="Rayko M."/>
        </authorList>
    </citation>
    <scope>NUCLEOTIDE SEQUENCE [LARGE SCALE GENOMIC DNA]</scope>
    <source>
        <strain evidence="2">Kwan_BN1</strain>
    </source>
</reference>
<feature type="region of interest" description="Disordered" evidence="1">
    <location>
        <begin position="67"/>
        <end position="106"/>
    </location>
</feature>